<comment type="similarity">
    <text evidence="9">Belongs to the TatA/E family.</text>
</comment>
<evidence type="ECO:0000256" key="1">
    <source>
        <dbReference type="ARBA" id="ARBA00004162"/>
    </source>
</evidence>
<dbReference type="GO" id="GO:0008320">
    <property type="term" value="F:protein transmembrane transporter activity"/>
    <property type="evidence" value="ECO:0007669"/>
    <property type="project" value="UniProtKB-UniRule"/>
</dbReference>
<evidence type="ECO:0000256" key="6">
    <source>
        <dbReference type="ARBA" id="ARBA00022989"/>
    </source>
</evidence>
<evidence type="ECO:0000256" key="5">
    <source>
        <dbReference type="ARBA" id="ARBA00022927"/>
    </source>
</evidence>
<protein>
    <recommendedName>
        <fullName evidence="9">Sec-independent protein translocase protein TatA</fullName>
    </recommendedName>
</protein>
<feature type="compositionally biased region" description="Basic and acidic residues" evidence="10">
    <location>
        <begin position="44"/>
        <end position="70"/>
    </location>
</feature>
<reference evidence="11" key="1">
    <citation type="submission" date="2020-01" db="EMBL/GenBank/DDBJ databases">
        <authorList>
            <person name="Meier V. D."/>
            <person name="Meier V D."/>
        </authorList>
    </citation>
    <scope>NUCLEOTIDE SEQUENCE</scope>
    <source>
        <strain evidence="11">HLG_WM_MAG_09</strain>
    </source>
</reference>
<keyword evidence="4 9" id="KW-0812">Transmembrane</keyword>
<dbReference type="NCBIfam" id="TIGR01411">
    <property type="entry name" value="tatAE"/>
    <property type="match status" value="1"/>
</dbReference>
<evidence type="ECO:0000256" key="4">
    <source>
        <dbReference type="ARBA" id="ARBA00022692"/>
    </source>
</evidence>
<dbReference type="GO" id="GO:0033281">
    <property type="term" value="C:TAT protein transport complex"/>
    <property type="evidence" value="ECO:0007669"/>
    <property type="project" value="UniProtKB-UniRule"/>
</dbReference>
<organism evidence="11">
    <name type="scientific">uncultured Thiotrichaceae bacterium</name>
    <dbReference type="NCBI Taxonomy" id="298394"/>
    <lineage>
        <taxon>Bacteria</taxon>
        <taxon>Pseudomonadati</taxon>
        <taxon>Pseudomonadota</taxon>
        <taxon>Gammaproteobacteria</taxon>
        <taxon>Thiotrichales</taxon>
        <taxon>Thiotrichaceae</taxon>
        <taxon>environmental samples</taxon>
    </lineage>
</organism>
<keyword evidence="6 9" id="KW-1133">Transmembrane helix</keyword>
<evidence type="ECO:0000313" key="11">
    <source>
        <dbReference type="EMBL" id="CAA6830411.1"/>
    </source>
</evidence>
<evidence type="ECO:0000256" key="10">
    <source>
        <dbReference type="SAM" id="MobiDB-lite"/>
    </source>
</evidence>
<accession>A0A6S6UI30</accession>
<sequence>MGFGGISPWSLLIILVIILLLFGTKRLRNMGGDLGGAFKSFKQSMKEGEDSEKGKDKDDEAEKVTHNKVDGDVIDVEVTKKETTDKS</sequence>
<feature type="transmembrane region" description="Helical" evidence="9">
    <location>
        <begin position="6"/>
        <end position="24"/>
    </location>
</feature>
<dbReference type="PANTHER" id="PTHR42982:SF1">
    <property type="entry name" value="SEC-INDEPENDENT PROTEIN TRANSLOCASE PROTEIN TATA"/>
    <property type="match status" value="1"/>
</dbReference>
<keyword evidence="8 9" id="KW-0472">Membrane</keyword>
<proteinExistence type="inferred from homology"/>
<keyword evidence="7 9" id="KW-0811">Translocation</keyword>
<dbReference type="Gene3D" id="1.20.5.3310">
    <property type="match status" value="1"/>
</dbReference>
<evidence type="ECO:0000256" key="2">
    <source>
        <dbReference type="ARBA" id="ARBA00022448"/>
    </source>
</evidence>
<dbReference type="AlphaFoldDB" id="A0A6S6UI30"/>
<gene>
    <name evidence="9" type="primary">tatA</name>
    <name evidence="11" type="ORF">HELGO_WM60951</name>
</gene>
<dbReference type="GO" id="GO:0043953">
    <property type="term" value="P:protein transport by the Tat complex"/>
    <property type="evidence" value="ECO:0007669"/>
    <property type="project" value="UniProtKB-UniRule"/>
</dbReference>
<comment type="function">
    <text evidence="9">Part of the twin-arginine translocation (Tat) system that transports large folded proteins containing a characteristic twin-arginine motif in their signal peptide across membranes. TatA could form the protein-conducting channel of the Tat system.</text>
</comment>
<dbReference type="Pfam" id="PF02416">
    <property type="entry name" value="TatA_B_E"/>
    <property type="match status" value="1"/>
</dbReference>
<dbReference type="InterPro" id="IPR006312">
    <property type="entry name" value="TatA/E"/>
</dbReference>
<name>A0A6S6UI30_9GAMM</name>
<comment type="subunit">
    <text evidence="9">The Tat system comprises two distinct complexes: a TatABC complex, containing multiple copies of TatA, TatB and TatC subunits, and a separate TatA complex, containing only TatA subunits. Substrates initially bind to the TatABC complex, which probably triggers association of the separate TatA complex to form the active translocon.</text>
</comment>
<dbReference type="EMBL" id="CACVAT010000582">
    <property type="protein sequence ID" value="CAA6830411.1"/>
    <property type="molecule type" value="Genomic_DNA"/>
</dbReference>
<dbReference type="PANTHER" id="PTHR42982">
    <property type="entry name" value="SEC-INDEPENDENT PROTEIN TRANSLOCASE PROTEIN TATA"/>
    <property type="match status" value="1"/>
</dbReference>
<keyword evidence="2 9" id="KW-0813">Transport</keyword>
<comment type="subcellular location">
    <subcellularLocation>
        <location evidence="1 9">Cell membrane</location>
        <topology evidence="1 9">Single-pass membrane protein</topology>
    </subcellularLocation>
</comment>
<evidence type="ECO:0000256" key="7">
    <source>
        <dbReference type="ARBA" id="ARBA00023010"/>
    </source>
</evidence>
<keyword evidence="5 9" id="KW-0653">Protein transport</keyword>
<keyword evidence="3 9" id="KW-1003">Cell membrane</keyword>
<dbReference type="HAMAP" id="MF_00236">
    <property type="entry name" value="TatA_E"/>
    <property type="match status" value="1"/>
</dbReference>
<evidence type="ECO:0000256" key="3">
    <source>
        <dbReference type="ARBA" id="ARBA00022475"/>
    </source>
</evidence>
<evidence type="ECO:0000256" key="8">
    <source>
        <dbReference type="ARBA" id="ARBA00023136"/>
    </source>
</evidence>
<evidence type="ECO:0000256" key="9">
    <source>
        <dbReference type="HAMAP-Rule" id="MF_00236"/>
    </source>
</evidence>
<dbReference type="InterPro" id="IPR003369">
    <property type="entry name" value="TatA/B/E"/>
</dbReference>
<feature type="region of interest" description="Disordered" evidence="10">
    <location>
        <begin position="43"/>
        <end position="70"/>
    </location>
</feature>